<feature type="compositionally biased region" description="Polar residues" evidence="1">
    <location>
        <begin position="335"/>
        <end position="356"/>
    </location>
</feature>
<dbReference type="Proteomes" id="UP000180253">
    <property type="component" value="Unassembled WGS sequence"/>
</dbReference>
<dbReference type="PANTHER" id="PTHR23150:SF19">
    <property type="entry name" value="FORMYLGLYCINE-GENERATING ENZYME"/>
    <property type="match status" value="1"/>
</dbReference>
<dbReference type="STRING" id="327939.BIW53_08745"/>
<dbReference type="AlphaFoldDB" id="A0A1S1N955"/>
<feature type="region of interest" description="Disordered" evidence="1">
    <location>
        <begin position="333"/>
        <end position="356"/>
    </location>
</feature>
<evidence type="ECO:0000256" key="1">
    <source>
        <dbReference type="SAM" id="MobiDB-lite"/>
    </source>
</evidence>
<accession>A0A1S1N955</accession>
<keyword evidence="5" id="KW-1185">Reference proteome</keyword>
<comment type="caution">
    <text evidence="4">The sequence shown here is derived from an EMBL/GenBank/DDBJ whole genome shotgun (WGS) entry which is preliminary data.</text>
</comment>
<reference evidence="4 5" key="1">
    <citation type="submission" date="2016-10" db="EMBL/GenBank/DDBJ databases">
        <title>Pseudoalteromonas amylolytica sp. nov., isolated from the surface seawater.</title>
        <authorList>
            <person name="Wu Y.-H."/>
            <person name="Cheng H."/>
            <person name="Jin X.-B."/>
            <person name="Wang C.-S."/>
            <person name="Xu X.-W."/>
        </authorList>
    </citation>
    <scope>NUCLEOTIDE SEQUENCE [LARGE SCALE GENOMIC DNA]</scope>
    <source>
        <strain evidence="4 5">JCM 12483</strain>
    </source>
</reference>
<dbReference type="InterPro" id="IPR042095">
    <property type="entry name" value="SUMF_sf"/>
</dbReference>
<dbReference type="Pfam" id="PF03781">
    <property type="entry name" value="FGE-sulfatase"/>
    <property type="match status" value="1"/>
</dbReference>
<name>A0A1S1N955_9GAMM</name>
<dbReference type="OrthoDB" id="9768004at2"/>
<evidence type="ECO:0000313" key="5">
    <source>
        <dbReference type="Proteomes" id="UP000180253"/>
    </source>
</evidence>
<keyword evidence="2" id="KW-0732">Signal</keyword>
<dbReference type="EMBL" id="MNAN01000028">
    <property type="protein sequence ID" value="OHU95894.1"/>
    <property type="molecule type" value="Genomic_DNA"/>
</dbReference>
<dbReference type="PANTHER" id="PTHR23150">
    <property type="entry name" value="SULFATASE MODIFYING FACTOR 1, 2"/>
    <property type="match status" value="1"/>
</dbReference>
<dbReference type="RefSeq" id="WP_070991464.1">
    <property type="nucleotide sequence ID" value="NZ_CBCSHD010000001.1"/>
</dbReference>
<feature type="signal peptide" evidence="2">
    <location>
        <begin position="1"/>
        <end position="24"/>
    </location>
</feature>
<protein>
    <recommendedName>
        <fullName evidence="3">Sulfatase-modifying factor enzyme-like domain-containing protein</fullName>
    </recommendedName>
</protein>
<proteinExistence type="predicted"/>
<evidence type="ECO:0000256" key="2">
    <source>
        <dbReference type="SAM" id="SignalP"/>
    </source>
</evidence>
<dbReference type="Gene3D" id="3.90.1580.10">
    <property type="entry name" value="paralog of FGE (formylglycine-generating enzyme)"/>
    <property type="match status" value="1"/>
</dbReference>
<feature type="chain" id="PRO_5010218511" description="Sulfatase-modifying factor enzyme-like domain-containing protein" evidence="2">
    <location>
        <begin position="25"/>
        <end position="356"/>
    </location>
</feature>
<evidence type="ECO:0000313" key="4">
    <source>
        <dbReference type="EMBL" id="OHU95894.1"/>
    </source>
</evidence>
<gene>
    <name evidence="4" type="ORF">BIW53_08745</name>
</gene>
<organism evidence="4 5">
    <name type="scientific">Pseudoalteromonas byunsanensis</name>
    <dbReference type="NCBI Taxonomy" id="327939"/>
    <lineage>
        <taxon>Bacteria</taxon>
        <taxon>Pseudomonadati</taxon>
        <taxon>Pseudomonadota</taxon>
        <taxon>Gammaproteobacteria</taxon>
        <taxon>Alteromonadales</taxon>
        <taxon>Pseudoalteromonadaceae</taxon>
        <taxon>Pseudoalteromonas</taxon>
    </lineage>
</organism>
<sequence>MRKIPLTAMSVLSCSILVSTFAHCGNKINSTYIEPPMVAIPSGDFLMGNDQGRDNEKPQHKVQIKAFQMAKYEVTIAEFRKFVEQTGYPAKENCNHRIGKKWFGSGKKDGSWDDNIYAQSEFHPVVCVSREDAVAYADWLSKQSGKHYRLPSEAEWEYALRGGTQTRYFYGDQPLSGLACKYANLSDLHAKVESPKQYDATYNDKYTIEPCHDHEVTASVVGLYKPNPFGIHDMLGNVVERLADCYQDNYINAPSDGSAVIKEDCNAYVARGSSWHWEASTSSARMRVPENFLAALEGFRLALDTNGKALPSQPGNKEFVKALSKAQLKAKKHWQSNSAQTHKTSISADNLVDTAN</sequence>
<dbReference type="GO" id="GO:0120147">
    <property type="term" value="F:formylglycine-generating oxidase activity"/>
    <property type="evidence" value="ECO:0007669"/>
    <property type="project" value="TreeGrafter"/>
</dbReference>
<evidence type="ECO:0000259" key="3">
    <source>
        <dbReference type="Pfam" id="PF03781"/>
    </source>
</evidence>
<dbReference type="InterPro" id="IPR005532">
    <property type="entry name" value="SUMF_dom"/>
</dbReference>
<dbReference type="InterPro" id="IPR016187">
    <property type="entry name" value="CTDL_fold"/>
</dbReference>
<feature type="domain" description="Sulfatase-modifying factor enzyme-like" evidence="3">
    <location>
        <begin position="35"/>
        <end position="302"/>
    </location>
</feature>
<dbReference type="InterPro" id="IPR051043">
    <property type="entry name" value="Sulfatase_Mod_Factor_Kinase"/>
</dbReference>
<dbReference type="SUPFAM" id="SSF56436">
    <property type="entry name" value="C-type lectin-like"/>
    <property type="match status" value="1"/>
</dbReference>